<evidence type="ECO:0000313" key="1">
    <source>
        <dbReference type="EMBL" id="JAD28718.1"/>
    </source>
</evidence>
<proteinExistence type="predicted"/>
<reference evidence="1" key="1">
    <citation type="submission" date="2014-09" db="EMBL/GenBank/DDBJ databases">
        <authorList>
            <person name="Magalhaes I.L.F."/>
            <person name="Oliveira U."/>
            <person name="Santos F.R."/>
            <person name="Vidigal T.H.D.A."/>
            <person name="Brescovit A.D."/>
            <person name="Santos A.J."/>
        </authorList>
    </citation>
    <scope>NUCLEOTIDE SEQUENCE</scope>
    <source>
        <tissue evidence="1">Shoot tissue taken approximately 20 cm above the soil surface</tissue>
    </source>
</reference>
<dbReference type="EMBL" id="GBRH01269177">
    <property type="protein sequence ID" value="JAD28718.1"/>
    <property type="molecule type" value="Transcribed_RNA"/>
</dbReference>
<reference evidence="1" key="2">
    <citation type="journal article" date="2015" name="Data Brief">
        <title>Shoot transcriptome of the giant reed, Arundo donax.</title>
        <authorList>
            <person name="Barrero R.A."/>
            <person name="Guerrero F.D."/>
            <person name="Moolhuijzen P."/>
            <person name="Goolsby J.A."/>
            <person name="Tidwell J."/>
            <person name="Bellgard S.E."/>
            <person name="Bellgard M.I."/>
        </authorList>
    </citation>
    <scope>NUCLEOTIDE SEQUENCE</scope>
    <source>
        <tissue evidence="1">Shoot tissue taken approximately 20 cm above the soil surface</tissue>
    </source>
</reference>
<sequence length="38" mass="4411">MSCKPLTMTNQRLPTAVAMRETRSKLFRPMFTGRLKLV</sequence>
<organism evidence="1">
    <name type="scientific">Arundo donax</name>
    <name type="common">Giant reed</name>
    <name type="synonym">Donax arundinaceus</name>
    <dbReference type="NCBI Taxonomy" id="35708"/>
    <lineage>
        <taxon>Eukaryota</taxon>
        <taxon>Viridiplantae</taxon>
        <taxon>Streptophyta</taxon>
        <taxon>Embryophyta</taxon>
        <taxon>Tracheophyta</taxon>
        <taxon>Spermatophyta</taxon>
        <taxon>Magnoliopsida</taxon>
        <taxon>Liliopsida</taxon>
        <taxon>Poales</taxon>
        <taxon>Poaceae</taxon>
        <taxon>PACMAD clade</taxon>
        <taxon>Arundinoideae</taxon>
        <taxon>Arundineae</taxon>
        <taxon>Arundo</taxon>
    </lineage>
</organism>
<protein>
    <submittedName>
        <fullName evidence="1">Uncharacterized protein</fullName>
    </submittedName>
</protein>
<name>A0A0A8YTF0_ARUDO</name>
<accession>A0A0A8YTF0</accession>
<dbReference type="AlphaFoldDB" id="A0A0A8YTF0"/>